<proteinExistence type="predicted"/>
<evidence type="ECO:0000313" key="2">
    <source>
        <dbReference type="EMBL" id="MEE6186337.1"/>
    </source>
</evidence>
<evidence type="ECO:0000313" key="3">
    <source>
        <dbReference type="Proteomes" id="UP001357452"/>
    </source>
</evidence>
<dbReference type="EMBL" id="JAZGLY010000002">
    <property type="protein sequence ID" value="MEE6186337.1"/>
    <property type="molecule type" value="Genomic_DNA"/>
</dbReference>
<comment type="caution">
    <text evidence="2">The sequence shown here is derived from an EMBL/GenBank/DDBJ whole genome shotgun (WGS) entry which is preliminary data.</text>
</comment>
<dbReference type="Pfam" id="PF13810">
    <property type="entry name" value="DUF4185"/>
    <property type="match status" value="1"/>
</dbReference>
<keyword evidence="3" id="KW-1185">Reference proteome</keyword>
<dbReference type="RefSeq" id="WP_330973747.1">
    <property type="nucleotide sequence ID" value="NZ_JAZGLY010000002.1"/>
</dbReference>
<organism evidence="2 3">
    <name type="scientific">Niabella digestorum</name>
    <dbReference type="NCBI Taxonomy" id="3117701"/>
    <lineage>
        <taxon>Bacteria</taxon>
        <taxon>Pseudomonadati</taxon>
        <taxon>Bacteroidota</taxon>
        <taxon>Chitinophagia</taxon>
        <taxon>Chitinophagales</taxon>
        <taxon>Chitinophagaceae</taxon>
        <taxon>Niabella</taxon>
    </lineage>
</organism>
<protein>
    <submittedName>
        <fullName evidence="2">DUF4185 domain-containing protein</fullName>
    </submittedName>
</protein>
<feature type="domain" description="DUF4185" evidence="1">
    <location>
        <begin position="226"/>
        <end position="333"/>
    </location>
</feature>
<gene>
    <name evidence="2" type="ORF">V2H41_03540</name>
</gene>
<name>A0ABU7REA7_9BACT</name>
<dbReference type="InterPro" id="IPR025442">
    <property type="entry name" value="DUF4185"/>
</dbReference>
<accession>A0ABU7REA7</accession>
<reference evidence="2 3" key="1">
    <citation type="submission" date="2024-01" db="EMBL/GenBank/DDBJ databases">
        <title>Niabella digestum sp. nov., isolated from waste digestion system.</title>
        <authorList>
            <person name="Zhang L."/>
        </authorList>
    </citation>
    <scope>NUCLEOTIDE SEQUENCE [LARGE SCALE GENOMIC DNA]</scope>
    <source>
        <strain evidence="2 3">A18</strain>
    </source>
</reference>
<evidence type="ECO:0000259" key="1">
    <source>
        <dbReference type="Pfam" id="PF13810"/>
    </source>
</evidence>
<dbReference type="Proteomes" id="UP001357452">
    <property type="component" value="Unassembled WGS sequence"/>
</dbReference>
<sequence length="397" mass="45217">MKLKLFIIALGAACFLACSNNGKSKPDREDPKAEFTFTAERAPEYDQWFHRTKGWFGGDGIFMVRKDGVEYDNTVNRSEIIIWFSDTIIGEIVDGVLSFFKMINNSLASVPTNGNPPSFKWDSIQNQPASVIVPTTPKTSEGEYYWLGDGFINTEDNNNLYVIGYRIKTNDQQQTFGFEEKGNTLIIVPNTDLYNWRAAQQFDIPFHGDRPITSVPNFGAGIFVNTEKAGVANPDGYVYIYGVKGQEKELMVARVRTKDFADFSAWRFWDGQQWSNQFDAAKAIASNVSNELSVCQLSNGQYALVYQYQTMSPIIAMKIADRPEGPFSDMIELYNVSNDIEKDKDIFPYNAKVHTVLSGQNELVISYNVNSFDFFNDIKEFPNLYRPRFIRVKYAFK</sequence>